<comment type="caution">
    <text evidence="1">The sequence shown here is derived from an EMBL/GenBank/DDBJ whole genome shotgun (WGS) entry which is preliminary data.</text>
</comment>
<sequence>MNVQRILIPVNRILRLVSTHKEALDVFTKIPLVTLVTGTMRNFSPVRT</sequence>
<reference evidence="1 2" key="1">
    <citation type="submission" date="2019-05" db="EMBL/GenBank/DDBJ databases">
        <title>Another draft genome of Portunus trituberculatus and its Hox gene families provides insights of decapod evolution.</title>
        <authorList>
            <person name="Jeong J.-H."/>
            <person name="Song I."/>
            <person name="Kim S."/>
            <person name="Choi T."/>
            <person name="Kim D."/>
            <person name="Ryu S."/>
            <person name="Kim W."/>
        </authorList>
    </citation>
    <scope>NUCLEOTIDE SEQUENCE [LARGE SCALE GENOMIC DNA]</scope>
    <source>
        <tissue evidence="1">Muscle</tissue>
    </source>
</reference>
<organism evidence="1 2">
    <name type="scientific">Portunus trituberculatus</name>
    <name type="common">Swimming crab</name>
    <name type="synonym">Neptunus trituberculatus</name>
    <dbReference type="NCBI Taxonomy" id="210409"/>
    <lineage>
        <taxon>Eukaryota</taxon>
        <taxon>Metazoa</taxon>
        <taxon>Ecdysozoa</taxon>
        <taxon>Arthropoda</taxon>
        <taxon>Crustacea</taxon>
        <taxon>Multicrustacea</taxon>
        <taxon>Malacostraca</taxon>
        <taxon>Eumalacostraca</taxon>
        <taxon>Eucarida</taxon>
        <taxon>Decapoda</taxon>
        <taxon>Pleocyemata</taxon>
        <taxon>Brachyura</taxon>
        <taxon>Eubrachyura</taxon>
        <taxon>Portunoidea</taxon>
        <taxon>Portunidae</taxon>
        <taxon>Portuninae</taxon>
        <taxon>Portunus</taxon>
    </lineage>
</organism>
<dbReference type="EMBL" id="VSRR010028733">
    <property type="protein sequence ID" value="MPC68999.1"/>
    <property type="molecule type" value="Genomic_DNA"/>
</dbReference>
<name>A0A5B7HGZ2_PORTR</name>
<dbReference type="Proteomes" id="UP000324222">
    <property type="component" value="Unassembled WGS sequence"/>
</dbReference>
<evidence type="ECO:0000313" key="2">
    <source>
        <dbReference type="Proteomes" id="UP000324222"/>
    </source>
</evidence>
<evidence type="ECO:0000313" key="1">
    <source>
        <dbReference type="EMBL" id="MPC68999.1"/>
    </source>
</evidence>
<accession>A0A5B7HGZ2</accession>
<keyword evidence="2" id="KW-1185">Reference proteome</keyword>
<gene>
    <name evidence="1" type="ORF">E2C01_063212</name>
</gene>
<protein>
    <submittedName>
        <fullName evidence="1">Uncharacterized protein</fullName>
    </submittedName>
</protein>
<proteinExistence type="predicted"/>
<dbReference type="AlphaFoldDB" id="A0A5B7HGZ2"/>